<proteinExistence type="predicted"/>
<protein>
    <submittedName>
        <fullName evidence="1">Uncharacterized protein</fullName>
    </submittedName>
</protein>
<gene>
    <name evidence="1" type="ORF">SAMN04488589_2572</name>
</gene>
<reference evidence="1 2" key="1">
    <citation type="submission" date="2016-10" db="EMBL/GenBank/DDBJ databases">
        <authorList>
            <person name="Varghese N."/>
            <person name="Submissions S."/>
        </authorList>
    </citation>
    <scope>NUCLEOTIDE SEQUENCE [LARGE SCALE GENOMIC DNA]</scope>
    <source>
        <strain evidence="1 2">PL 12/M</strain>
    </source>
</reference>
<sequence length="115" mass="13560">MDLIVRTHNSIELTRNGMHCVIMGDIEDVKDEHIEKMAEWANCLWDYSKISMWKKSESMSSGYFIRDSEKGQYKVHVLDDKQKADIFGGARKNSPQKLDNWDKKELLAYVDWFIE</sequence>
<comment type="caution">
    <text evidence="1">The sequence shown here is derived from an EMBL/GenBank/DDBJ whole genome shotgun (WGS) entry which is preliminary data.</text>
</comment>
<evidence type="ECO:0000313" key="1">
    <source>
        <dbReference type="EMBL" id="SDG26891.1"/>
    </source>
</evidence>
<evidence type="ECO:0000313" key="2">
    <source>
        <dbReference type="Proteomes" id="UP000199259"/>
    </source>
</evidence>
<dbReference type="RefSeq" id="WP_091710845.1">
    <property type="nucleotide sequence ID" value="NZ_FNCA01000010.1"/>
</dbReference>
<accession>A0A7Z7FDP4</accession>
<name>A0A7Z7FDP4_9EURY</name>
<keyword evidence="2" id="KW-1185">Reference proteome</keyword>
<dbReference type="AlphaFoldDB" id="A0A7Z7FDP4"/>
<organism evidence="1 2">
    <name type="scientific">Methanolobus vulcani</name>
    <dbReference type="NCBI Taxonomy" id="38026"/>
    <lineage>
        <taxon>Archaea</taxon>
        <taxon>Methanobacteriati</taxon>
        <taxon>Methanobacteriota</taxon>
        <taxon>Stenosarchaea group</taxon>
        <taxon>Methanomicrobia</taxon>
        <taxon>Methanosarcinales</taxon>
        <taxon>Methanosarcinaceae</taxon>
        <taxon>Methanolobus</taxon>
    </lineage>
</organism>
<dbReference type="OrthoDB" id="124249at2157"/>
<dbReference type="EMBL" id="FNCA01000010">
    <property type="protein sequence ID" value="SDG26891.1"/>
    <property type="molecule type" value="Genomic_DNA"/>
</dbReference>
<dbReference type="Proteomes" id="UP000199259">
    <property type="component" value="Unassembled WGS sequence"/>
</dbReference>